<accession>G8LXH7</accession>
<reference evidence="3" key="1">
    <citation type="submission" date="2011-12" db="EMBL/GenBank/DDBJ databases">
        <title>Complete sequence of Clostridium clariflavum DSM 19732.</title>
        <authorList>
            <consortium name="US DOE Joint Genome Institute"/>
            <person name="Lucas S."/>
            <person name="Han J."/>
            <person name="Lapidus A."/>
            <person name="Cheng J.-F."/>
            <person name="Goodwin L."/>
            <person name="Pitluck S."/>
            <person name="Peters L."/>
            <person name="Teshima H."/>
            <person name="Detter J.C."/>
            <person name="Han C."/>
            <person name="Tapia R."/>
            <person name="Land M."/>
            <person name="Hauser L."/>
            <person name="Kyrpides N."/>
            <person name="Ivanova N."/>
            <person name="Pagani I."/>
            <person name="Kitzmiller T."/>
            <person name="Lynd L."/>
            <person name="Izquierdo J."/>
            <person name="Woyke T."/>
        </authorList>
    </citation>
    <scope>NUCLEOTIDE SEQUENCE [LARGE SCALE GENOMIC DNA]</scope>
    <source>
        <strain evidence="3">DSM 19732 / NBRC 101661 / EBR45</strain>
    </source>
</reference>
<dbReference type="Proteomes" id="UP000005435">
    <property type="component" value="Chromosome"/>
</dbReference>
<sequence precursor="true">MMALGIVFILLGLGVLILLGFLALFVYLFTNKPKH</sequence>
<keyword evidence="1" id="KW-0812">Transmembrane</keyword>
<protein>
    <submittedName>
        <fullName evidence="2">Uncharacterized protein</fullName>
    </submittedName>
</protein>
<dbReference type="AlphaFoldDB" id="G8LXH7"/>
<keyword evidence="1" id="KW-1133">Transmembrane helix</keyword>
<gene>
    <name evidence="2" type="ordered locus">Clocl_3397</name>
</gene>
<keyword evidence="1" id="KW-0472">Membrane</keyword>
<proteinExistence type="predicted"/>
<dbReference type="HOGENOM" id="CLU_3364214_0_0_9"/>
<name>G8LXH7_ACECE</name>
<evidence type="ECO:0000313" key="3">
    <source>
        <dbReference type="Proteomes" id="UP000005435"/>
    </source>
</evidence>
<keyword evidence="3" id="KW-1185">Reference proteome</keyword>
<organism evidence="2 3">
    <name type="scientific">Acetivibrio clariflavus (strain DSM 19732 / NBRC 101661 / EBR45)</name>
    <name type="common">Clostridium clariflavum</name>
    <dbReference type="NCBI Taxonomy" id="720554"/>
    <lineage>
        <taxon>Bacteria</taxon>
        <taxon>Bacillati</taxon>
        <taxon>Bacillota</taxon>
        <taxon>Clostridia</taxon>
        <taxon>Eubacteriales</taxon>
        <taxon>Oscillospiraceae</taxon>
        <taxon>Acetivibrio</taxon>
    </lineage>
</organism>
<dbReference type="EMBL" id="CP003065">
    <property type="protein sequence ID" value="AEV69895.1"/>
    <property type="molecule type" value="Genomic_DNA"/>
</dbReference>
<feature type="transmembrane region" description="Helical" evidence="1">
    <location>
        <begin position="6"/>
        <end position="29"/>
    </location>
</feature>
<dbReference type="KEGG" id="ccl:Clocl_3397"/>
<evidence type="ECO:0000313" key="2">
    <source>
        <dbReference type="EMBL" id="AEV69895.1"/>
    </source>
</evidence>
<evidence type="ECO:0000256" key="1">
    <source>
        <dbReference type="SAM" id="Phobius"/>
    </source>
</evidence>
<reference evidence="2 3" key="2">
    <citation type="journal article" date="2012" name="Stand. Genomic Sci.">
        <title>Complete Genome Sequence of Clostridium clariflavum DSM 19732.</title>
        <authorList>
            <person name="Izquierdo J.A."/>
            <person name="Goodwin L."/>
            <person name="Davenport K.W."/>
            <person name="Teshima H."/>
            <person name="Bruce D."/>
            <person name="Detter C."/>
            <person name="Tapia R."/>
            <person name="Han S."/>
            <person name="Land M."/>
            <person name="Hauser L."/>
            <person name="Jeffries C.D."/>
            <person name="Han J."/>
            <person name="Pitluck S."/>
            <person name="Nolan M."/>
            <person name="Chen A."/>
            <person name="Huntemann M."/>
            <person name="Mavromatis K."/>
            <person name="Mikhailova N."/>
            <person name="Liolios K."/>
            <person name="Woyke T."/>
            <person name="Lynd L.R."/>
        </authorList>
    </citation>
    <scope>NUCLEOTIDE SEQUENCE [LARGE SCALE GENOMIC DNA]</scope>
    <source>
        <strain evidence="3">DSM 19732 / NBRC 101661 / EBR45</strain>
    </source>
</reference>